<feature type="transmembrane region" description="Helical" evidence="5">
    <location>
        <begin position="357"/>
        <end position="373"/>
    </location>
</feature>
<dbReference type="SUPFAM" id="SSF103473">
    <property type="entry name" value="MFS general substrate transporter"/>
    <property type="match status" value="1"/>
</dbReference>
<feature type="transmembrane region" description="Helical" evidence="5">
    <location>
        <begin position="488"/>
        <end position="511"/>
    </location>
</feature>
<dbReference type="Gene3D" id="1.20.1250.20">
    <property type="entry name" value="MFS general substrate transporter like domains"/>
    <property type="match status" value="1"/>
</dbReference>
<feature type="transmembrane region" description="Helical" evidence="5">
    <location>
        <begin position="398"/>
        <end position="419"/>
    </location>
</feature>
<evidence type="ECO:0000256" key="2">
    <source>
        <dbReference type="ARBA" id="ARBA00022692"/>
    </source>
</evidence>
<feature type="transmembrane region" description="Helical" evidence="5">
    <location>
        <begin position="148"/>
        <end position="171"/>
    </location>
</feature>
<comment type="caution">
    <text evidence="6">The sequence shown here is derived from an EMBL/GenBank/DDBJ whole genome shotgun (WGS) entry which is preliminary data.</text>
</comment>
<feature type="transmembrane region" description="Helical" evidence="5">
    <location>
        <begin position="250"/>
        <end position="270"/>
    </location>
</feature>
<dbReference type="Proteomes" id="UP001292079">
    <property type="component" value="Unassembled WGS sequence"/>
</dbReference>
<feature type="transmembrane region" description="Helical" evidence="5">
    <location>
        <begin position="6"/>
        <end position="24"/>
    </location>
</feature>
<name>A0AAE1ZCQ8_SCHME</name>
<dbReference type="GO" id="GO:0016020">
    <property type="term" value="C:membrane"/>
    <property type="evidence" value="ECO:0007669"/>
    <property type="project" value="UniProtKB-SubCell"/>
</dbReference>
<evidence type="ECO:0000256" key="3">
    <source>
        <dbReference type="ARBA" id="ARBA00022989"/>
    </source>
</evidence>
<keyword evidence="4 5" id="KW-0472">Membrane</keyword>
<evidence type="ECO:0000256" key="5">
    <source>
        <dbReference type="SAM" id="Phobius"/>
    </source>
</evidence>
<dbReference type="EMBL" id="JALJAT010000004">
    <property type="protein sequence ID" value="KAK4470842.1"/>
    <property type="molecule type" value="Genomic_DNA"/>
</dbReference>
<organism evidence="6 7">
    <name type="scientific">Schistosoma mekongi</name>
    <name type="common">Parasitic worm</name>
    <dbReference type="NCBI Taxonomy" id="38744"/>
    <lineage>
        <taxon>Eukaryota</taxon>
        <taxon>Metazoa</taxon>
        <taxon>Spiralia</taxon>
        <taxon>Lophotrochozoa</taxon>
        <taxon>Platyhelminthes</taxon>
        <taxon>Trematoda</taxon>
        <taxon>Digenea</taxon>
        <taxon>Strigeidida</taxon>
        <taxon>Schistosomatoidea</taxon>
        <taxon>Schistosomatidae</taxon>
        <taxon>Schistosoma</taxon>
    </lineage>
</organism>
<feature type="transmembrane region" description="Helical" evidence="5">
    <location>
        <begin position="431"/>
        <end position="449"/>
    </location>
</feature>
<accession>A0AAE1ZCQ8</accession>
<evidence type="ECO:0000256" key="1">
    <source>
        <dbReference type="ARBA" id="ARBA00004141"/>
    </source>
</evidence>
<feature type="transmembrane region" description="Helical" evidence="5">
    <location>
        <begin position="121"/>
        <end position="142"/>
    </location>
</feature>
<keyword evidence="7" id="KW-1185">Reference proteome</keyword>
<keyword evidence="3 5" id="KW-1133">Transmembrane helix</keyword>
<feature type="transmembrane region" description="Helical" evidence="5">
    <location>
        <begin position="455"/>
        <end position="476"/>
    </location>
</feature>
<gene>
    <name evidence="6" type="ORF">MN116_006358</name>
</gene>
<sequence>MKTFCIEHHQIISVNLVILCFLIYKMTESILQYGNRISIYTNVCKALTYPIMNPSLLCQHDNRYYDYSYYKQHNVMSTIITSSNISNINYTLQLLDNQNNTLIMYNSYQINIQHLSGWYLLLYRFLLNIPAILTCLFYGSLLSRISQYYIMLIPCIGSIIACILFILSLILKLKLLPDSIILTLIGATLYGICGKSNAVSLSVNSYIIENSTINKRTHMLGRMLGVNFFGLAIGSLLLGVFYHFLSYFEILLFVIISNLFIITMLIFLMYNSKQFISLNASLPLTTVTTTPTTTTTAATTTTTIVVDNQLEINKTDQYPTTCKLYTHIIIDHLIKSFIQLKLSYKFLFQYKTTNKKHIYLLILLSTILLKQILKSGEQDITYLYLSSQTTLLWSSELYAYYITCYYSFMFIILIILLPIIERYFFIHDTTLIIFGLITEILRLLIIALINNTKWIFISSIIGSPAALITTCSRSLISKLVSNNEINTSFAFLSILEILANLCGGVFFTLIYNQSLLFYASFIFLLDIGFNIIIICIFIWLRRKLLHYEVNINNNLKCINSISISNNNNNNNNNNG</sequence>
<dbReference type="InterPro" id="IPR036259">
    <property type="entry name" value="MFS_trans_sf"/>
</dbReference>
<evidence type="ECO:0000313" key="6">
    <source>
        <dbReference type="EMBL" id="KAK4470842.1"/>
    </source>
</evidence>
<protein>
    <submittedName>
        <fullName evidence="6">Uncharacterized protein</fullName>
    </submittedName>
</protein>
<feature type="transmembrane region" description="Helical" evidence="5">
    <location>
        <begin position="517"/>
        <end position="540"/>
    </location>
</feature>
<reference evidence="6" key="1">
    <citation type="submission" date="2022-04" db="EMBL/GenBank/DDBJ databases">
        <authorList>
            <person name="Xu L."/>
            <person name="Lv Z."/>
        </authorList>
    </citation>
    <scope>NUCLEOTIDE SEQUENCE</scope>
    <source>
        <strain evidence="6">LV_2022a</strain>
    </source>
</reference>
<proteinExistence type="predicted"/>
<comment type="subcellular location">
    <subcellularLocation>
        <location evidence="1">Membrane</location>
        <topology evidence="1">Multi-pass membrane protein</topology>
    </subcellularLocation>
</comment>
<evidence type="ECO:0000256" key="4">
    <source>
        <dbReference type="ARBA" id="ARBA00023136"/>
    </source>
</evidence>
<keyword evidence="2 5" id="KW-0812">Transmembrane</keyword>
<feature type="transmembrane region" description="Helical" evidence="5">
    <location>
        <begin position="224"/>
        <end position="244"/>
    </location>
</feature>
<dbReference type="AlphaFoldDB" id="A0AAE1ZCQ8"/>
<reference evidence="6" key="2">
    <citation type="journal article" date="2023" name="Infect Dis Poverty">
        <title>Chromosome-scale genome of the human blood fluke Schistosoma mekongi and its implications for public health.</title>
        <authorList>
            <person name="Zhou M."/>
            <person name="Xu L."/>
            <person name="Xu D."/>
            <person name="Chen W."/>
            <person name="Khan J."/>
            <person name="Hu Y."/>
            <person name="Huang H."/>
            <person name="Wei H."/>
            <person name="Zhang Y."/>
            <person name="Chusongsang P."/>
            <person name="Tanasarnprasert K."/>
            <person name="Hu X."/>
            <person name="Limpanont Y."/>
            <person name="Lv Z."/>
        </authorList>
    </citation>
    <scope>NUCLEOTIDE SEQUENCE</scope>
    <source>
        <strain evidence="6">LV_2022a</strain>
    </source>
</reference>
<dbReference type="PANTHER" id="PTHR23507">
    <property type="entry name" value="ZGC:174356"/>
    <property type="match status" value="1"/>
</dbReference>
<dbReference type="PANTHER" id="PTHR23507:SF1">
    <property type="entry name" value="FI18259P1-RELATED"/>
    <property type="match status" value="1"/>
</dbReference>
<evidence type="ECO:0000313" key="7">
    <source>
        <dbReference type="Proteomes" id="UP001292079"/>
    </source>
</evidence>
<dbReference type="GO" id="GO:0022857">
    <property type="term" value="F:transmembrane transporter activity"/>
    <property type="evidence" value="ECO:0007669"/>
    <property type="project" value="TreeGrafter"/>
</dbReference>